<dbReference type="RefSeq" id="WP_133203329.1">
    <property type="nucleotide sequence ID" value="NZ_SMRU01000005.1"/>
</dbReference>
<dbReference type="PANTHER" id="PTHR44942">
    <property type="entry name" value="METHYLTRANSF_11 DOMAIN-CONTAINING PROTEIN"/>
    <property type="match status" value="1"/>
</dbReference>
<keyword evidence="6" id="KW-1185">Reference proteome</keyword>
<reference evidence="5 6" key="1">
    <citation type="submission" date="2019-03" db="EMBL/GenBank/DDBJ databases">
        <title>Whole genome sequence of Arthrobacter sp JH1-1.</title>
        <authorList>
            <person name="Trinh H.N."/>
        </authorList>
    </citation>
    <scope>NUCLEOTIDE SEQUENCE [LARGE SCALE GENOMIC DNA]</scope>
    <source>
        <strain evidence="5 6">JH1-1</strain>
    </source>
</reference>
<keyword evidence="3 5" id="KW-0808">Transferase</keyword>
<dbReference type="EMBL" id="SMRU01000005">
    <property type="protein sequence ID" value="TDF99143.1"/>
    <property type="molecule type" value="Genomic_DNA"/>
</dbReference>
<evidence type="ECO:0000313" key="5">
    <source>
        <dbReference type="EMBL" id="TDF99143.1"/>
    </source>
</evidence>
<dbReference type="SUPFAM" id="SSF53335">
    <property type="entry name" value="S-adenosyl-L-methionine-dependent methyltransferases"/>
    <property type="match status" value="1"/>
</dbReference>
<dbReference type="AlphaFoldDB" id="A0A4R5KTC1"/>
<dbReference type="Gene3D" id="3.40.50.150">
    <property type="entry name" value="Vaccinia Virus protein VP39"/>
    <property type="match status" value="1"/>
</dbReference>
<dbReference type="CDD" id="cd02440">
    <property type="entry name" value="AdoMet_MTases"/>
    <property type="match status" value="1"/>
</dbReference>
<evidence type="ECO:0000256" key="3">
    <source>
        <dbReference type="ARBA" id="ARBA00022679"/>
    </source>
</evidence>
<dbReference type="OrthoDB" id="9797252at2"/>
<proteinExistence type="inferred from homology"/>
<evidence type="ECO:0000313" key="6">
    <source>
        <dbReference type="Proteomes" id="UP000295511"/>
    </source>
</evidence>
<evidence type="ECO:0000256" key="2">
    <source>
        <dbReference type="ARBA" id="ARBA00022603"/>
    </source>
</evidence>
<evidence type="ECO:0000259" key="4">
    <source>
        <dbReference type="Pfam" id="PF08241"/>
    </source>
</evidence>
<name>A0A4R5KTC1_9MICC</name>
<gene>
    <name evidence="5" type="ORF">E1809_06130</name>
</gene>
<organism evidence="5 6">
    <name type="scientific">Arthrobacter terricola</name>
    <dbReference type="NCBI Taxonomy" id="2547396"/>
    <lineage>
        <taxon>Bacteria</taxon>
        <taxon>Bacillati</taxon>
        <taxon>Actinomycetota</taxon>
        <taxon>Actinomycetes</taxon>
        <taxon>Micrococcales</taxon>
        <taxon>Micrococcaceae</taxon>
        <taxon>Arthrobacter</taxon>
    </lineage>
</organism>
<dbReference type="InterPro" id="IPR029063">
    <property type="entry name" value="SAM-dependent_MTases_sf"/>
</dbReference>
<evidence type="ECO:0000256" key="1">
    <source>
        <dbReference type="ARBA" id="ARBA00008361"/>
    </source>
</evidence>
<dbReference type="Pfam" id="PF08241">
    <property type="entry name" value="Methyltransf_11"/>
    <property type="match status" value="1"/>
</dbReference>
<dbReference type="GO" id="GO:0008757">
    <property type="term" value="F:S-adenosylmethionine-dependent methyltransferase activity"/>
    <property type="evidence" value="ECO:0007669"/>
    <property type="project" value="InterPro"/>
</dbReference>
<dbReference type="PANTHER" id="PTHR44942:SF4">
    <property type="entry name" value="METHYLTRANSFERASE TYPE 11 DOMAIN-CONTAINING PROTEIN"/>
    <property type="match status" value="1"/>
</dbReference>
<feature type="domain" description="Methyltransferase type 11" evidence="4">
    <location>
        <begin position="43"/>
        <end position="131"/>
    </location>
</feature>
<dbReference type="GO" id="GO:0032259">
    <property type="term" value="P:methylation"/>
    <property type="evidence" value="ECO:0007669"/>
    <property type="project" value="UniProtKB-KW"/>
</dbReference>
<protein>
    <submittedName>
        <fullName evidence="5">Class I SAM-dependent methyltransferase</fullName>
    </submittedName>
</protein>
<accession>A0A4R5KTC1</accession>
<dbReference type="InterPro" id="IPR013216">
    <property type="entry name" value="Methyltransf_11"/>
</dbReference>
<comment type="similarity">
    <text evidence="1">Belongs to the methyltransferase superfamily.</text>
</comment>
<sequence>MDNHAAKNWFTTGGGNYARFRPEYPPRLASDLAALTPSKELAVDVGCGTGQLTSLLAPWFRTVVGVDSSADQLASASALPNVLYVGAPAENLPVEDNTAALVTAAQAAHWFDLPAFYTEVRRIAAPGAILALISYGVMSLDGDLDGRFQTFYQREIGPYWPAERKLVDDGYRTIDFPFEETTLAPINIEKHLTLSELLGYISTWSAVRAVKEAGHEDILHTFAGELSELWGDPEGSRRVCWPINMRVGTI</sequence>
<comment type="caution">
    <text evidence="5">The sequence shown here is derived from an EMBL/GenBank/DDBJ whole genome shotgun (WGS) entry which is preliminary data.</text>
</comment>
<dbReference type="InterPro" id="IPR051052">
    <property type="entry name" value="Diverse_substrate_MTase"/>
</dbReference>
<dbReference type="Proteomes" id="UP000295511">
    <property type="component" value="Unassembled WGS sequence"/>
</dbReference>
<keyword evidence="2 5" id="KW-0489">Methyltransferase</keyword>